<evidence type="ECO:0000256" key="1">
    <source>
        <dbReference type="SAM" id="SignalP"/>
    </source>
</evidence>
<feature type="chain" id="PRO_5040131913" description="Secreted protein" evidence="1">
    <location>
        <begin position="20"/>
        <end position="144"/>
    </location>
</feature>
<organism evidence="2 3">
    <name type="scientific">Clonostachys byssicola</name>
    <dbReference type="NCBI Taxonomy" id="160290"/>
    <lineage>
        <taxon>Eukaryota</taxon>
        <taxon>Fungi</taxon>
        <taxon>Dikarya</taxon>
        <taxon>Ascomycota</taxon>
        <taxon>Pezizomycotina</taxon>
        <taxon>Sordariomycetes</taxon>
        <taxon>Hypocreomycetidae</taxon>
        <taxon>Hypocreales</taxon>
        <taxon>Bionectriaceae</taxon>
        <taxon>Clonostachys</taxon>
    </lineage>
</organism>
<reference evidence="3" key="1">
    <citation type="submission" date="2019-06" db="EMBL/GenBank/DDBJ databases">
        <authorList>
            <person name="Broberg M."/>
        </authorList>
    </citation>
    <scope>NUCLEOTIDE SEQUENCE [LARGE SCALE GENOMIC DNA]</scope>
</reference>
<proteinExistence type="predicted"/>
<reference evidence="2 3" key="2">
    <citation type="submission" date="2021-10" db="EMBL/GenBank/DDBJ databases">
        <authorList>
            <person name="Piombo E."/>
        </authorList>
    </citation>
    <scope>NUCLEOTIDE SEQUENCE [LARGE SCALE GENOMIC DNA]</scope>
</reference>
<dbReference type="OrthoDB" id="5129577at2759"/>
<evidence type="ECO:0000313" key="2">
    <source>
        <dbReference type="EMBL" id="CAG9990297.1"/>
    </source>
</evidence>
<sequence>MKPFISLFVALHYLSLASATIYKPSDHSPRTRCFPFFRKKDILKEVRTRYDDEEGEALQVARKACESNFHGVWRRSTTRERCYNLGRHKHVRITVELSDASPEPLQSLASEECYRRLSGDITDCPWGSGVWYGVWRYRQVTLLR</sequence>
<dbReference type="Proteomes" id="UP000754883">
    <property type="component" value="Unassembled WGS sequence"/>
</dbReference>
<evidence type="ECO:0008006" key="4">
    <source>
        <dbReference type="Google" id="ProtNLM"/>
    </source>
</evidence>
<keyword evidence="3" id="KW-1185">Reference proteome</keyword>
<protein>
    <recommendedName>
        <fullName evidence="4">Secreted protein</fullName>
    </recommendedName>
</protein>
<dbReference type="EMBL" id="CABFNO020001469">
    <property type="protein sequence ID" value="CAG9990297.1"/>
    <property type="molecule type" value="Genomic_DNA"/>
</dbReference>
<accession>A0A9N9Y1S8</accession>
<keyword evidence="1" id="KW-0732">Signal</keyword>
<evidence type="ECO:0000313" key="3">
    <source>
        <dbReference type="Proteomes" id="UP000754883"/>
    </source>
</evidence>
<name>A0A9N9Y1S8_9HYPO</name>
<gene>
    <name evidence="2" type="ORF">CBYS24578_00012525</name>
</gene>
<feature type="signal peptide" evidence="1">
    <location>
        <begin position="1"/>
        <end position="19"/>
    </location>
</feature>
<dbReference type="AlphaFoldDB" id="A0A9N9Y1S8"/>
<comment type="caution">
    <text evidence="2">The sequence shown here is derived from an EMBL/GenBank/DDBJ whole genome shotgun (WGS) entry which is preliminary data.</text>
</comment>